<gene>
    <name evidence="2" type="ORF">RUM43_001043</name>
</gene>
<comment type="caution">
    <text evidence="2">The sequence shown here is derived from an EMBL/GenBank/DDBJ whole genome shotgun (WGS) entry which is preliminary data.</text>
</comment>
<feature type="compositionally biased region" description="Acidic residues" evidence="1">
    <location>
        <begin position="112"/>
        <end position="122"/>
    </location>
</feature>
<feature type="compositionally biased region" description="Polar residues" evidence="1">
    <location>
        <begin position="1"/>
        <end position="14"/>
    </location>
</feature>
<reference evidence="2 3" key="1">
    <citation type="submission" date="2023-10" db="EMBL/GenBank/DDBJ databases">
        <title>Genomes of two closely related lineages of the louse Polyplax serrata with different host specificities.</title>
        <authorList>
            <person name="Martinu J."/>
            <person name="Tarabai H."/>
            <person name="Stefka J."/>
            <person name="Hypsa V."/>
        </authorList>
    </citation>
    <scope>NUCLEOTIDE SEQUENCE [LARGE SCALE GENOMIC DNA]</scope>
    <source>
        <strain evidence="2">HR10_N</strain>
    </source>
</reference>
<feature type="region of interest" description="Disordered" evidence="1">
    <location>
        <begin position="1"/>
        <end position="43"/>
    </location>
</feature>
<organism evidence="2 3">
    <name type="scientific">Polyplax serrata</name>
    <name type="common">Common mouse louse</name>
    <dbReference type="NCBI Taxonomy" id="468196"/>
    <lineage>
        <taxon>Eukaryota</taxon>
        <taxon>Metazoa</taxon>
        <taxon>Ecdysozoa</taxon>
        <taxon>Arthropoda</taxon>
        <taxon>Hexapoda</taxon>
        <taxon>Insecta</taxon>
        <taxon>Pterygota</taxon>
        <taxon>Neoptera</taxon>
        <taxon>Paraneoptera</taxon>
        <taxon>Psocodea</taxon>
        <taxon>Troctomorpha</taxon>
        <taxon>Phthiraptera</taxon>
        <taxon>Anoplura</taxon>
        <taxon>Polyplacidae</taxon>
        <taxon>Polyplax</taxon>
    </lineage>
</organism>
<proteinExistence type="predicted"/>
<accession>A0AAN8XQ06</accession>
<sequence length="122" mass="13616">METRLRTQAGTFRVTSPHGRKRKVRENKNRNVPVGRAEKKKSLSGLEVTTSNYILGDGTKQEFTIKLRYHTDKDVSLVNGVRGRRQQETPGGPERPAGGPLRPPPSLTVVLEQEEVSAELEI</sequence>
<evidence type="ECO:0000313" key="2">
    <source>
        <dbReference type="EMBL" id="KAK6644770.1"/>
    </source>
</evidence>
<dbReference type="EMBL" id="JAWJWE010000001">
    <property type="protein sequence ID" value="KAK6644770.1"/>
    <property type="molecule type" value="Genomic_DNA"/>
</dbReference>
<feature type="region of interest" description="Disordered" evidence="1">
    <location>
        <begin position="79"/>
        <end position="122"/>
    </location>
</feature>
<protein>
    <submittedName>
        <fullName evidence="2">Uncharacterized protein</fullName>
    </submittedName>
</protein>
<evidence type="ECO:0000256" key="1">
    <source>
        <dbReference type="SAM" id="MobiDB-lite"/>
    </source>
</evidence>
<evidence type="ECO:0000313" key="3">
    <source>
        <dbReference type="Proteomes" id="UP001372834"/>
    </source>
</evidence>
<name>A0AAN8XQ06_POLSC</name>
<dbReference type="AlphaFoldDB" id="A0AAN8XQ06"/>
<dbReference type="Proteomes" id="UP001372834">
    <property type="component" value="Unassembled WGS sequence"/>
</dbReference>